<gene>
    <name evidence="4" type="ORF">GZ085_01075</name>
</gene>
<dbReference type="PROSITE" id="PS51677">
    <property type="entry name" value="NODB"/>
    <property type="match status" value="1"/>
</dbReference>
<dbReference type="GO" id="GO:0005576">
    <property type="term" value="C:extracellular region"/>
    <property type="evidence" value="ECO:0007669"/>
    <property type="project" value="UniProtKB-SubCell"/>
</dbReference>
<comment type="caution">
    <text evidence="4">The sequence shown here is derived from an EMBL/GenBank/DDBJ whole genome shotgun (WGS) entry which is preliminary data.</text>
</comment>
<dbReference type="Proteomes" id="UP000483432">
    <property type="component" value="Unassembled WGS sequence"/>
</dbReference>
<name>A0A7C9NYL6_9PROT</name>
<dbReference type="GO" id="GO:0005975">
    <property type="term" value="P:carbohydrate metabolic process"/>
    <property type="evidence" value="ECO:0007669"/>
    <property type="project" value="InterPro"/>
</dbReference>
<evidence type="ECO:0000313" key="4">
    <source>
        <dbReference type="EMBL" id="NDP46984.1"/>
    </source>
</evidence>
<dbReference type="GO" id="GO:0016810">
    <property type="term" value="F:hydrolase activity, acting on carbon-nitrogen (but not peptide) bonds"/>
    <property type="evidence" value="ECO:0007669"/>
    <property type="project" value="InterPro"/>
</dbReference>
<organism evidence="4 5">
    <name type="scientific">Sulfuriferula multivorans</name>
    <dbReference type="NCBI Taxonomy" id="1559896"/>
    <lineage>
        <taxon>Bacteria</taxon>
        <taxon>Pseudomonadati</taxon>
        <taxon>Pseudomonadota</taxon>
        <taxon>Betaproteobacteria</taxon>
        <taxon>Nitrosomonadales</taxon>
        <taxon>Sulfuricellaceae</taxon>
        <taxon>Sulfuriferula</taxon>
    </lineage>
</organism>
<accession>A0A7C9NYL6</accession>
<sequence>MMNTAQRLPVLMYHRVGEPDHKRDVYCIHPDRFAAHMRALNKNGYQAVSIEDFDAWRNGAKSLPQGAFVLTFDDGFTGVRDFAAPLLREMGWPATVFLVTGKLGGDSNWQVTVDEPMRPHPLMAQVQIRELIDHGFSLHSHSAQHHDLTKMDPAELLKDLLESREAITALSGRPATYLAYPYGRHDEKVRSLARQAGYVAAFTVESGFNRPEVDAFRIRRLDVFGTDTPAMLLRKIRLGSNDGRLTNLLRYYVQRLLETR</sequence>
<reference evidence="4 5" key="1">
    <citation type="submission" date="2019-09" db="EMBL/GenBank/DDBJ databases">
        <title>H2 Metabolism Revealed by Metagenomic Analysis in Subglacial Sediment of East Antarctica.</title>
        <authorList>
            <person name="Yang Z."/>
            <person name="Zhang Y."/>
            <person name="Lv Y."/>
            <person name="Yan W."/>
            <person name="Xiao X."/>
            <person name="Sun B."/>
            <person name="Ma H."/>
        </authorList>
    </citation>
    <scope>NUCLEOTIDE SEQUENCE [LARGE SCALE GENOMIC DNA]</scope>
    <source>
        <strain evidence="4">Bin2_2</strain>
    </source>
</reference>
<dbReference type="CDD" id="cd10918">
    <property type="entry name" value="CE4_NodB_like_5s_6s"/>
    <property type="match status" value="1"/>
</dbReference>
<evidence type="ECO:0000313" key="5">
    <source>
        <dbReference type="Proteomes" id="UP000483432"/>
    </source>
</evidence>
<protein>
    <submittedName>
        <fullName evidence="4">Polysaccharide deacetylase family protein</fullName>
    </submittedName>
</protein>
<dbReference type="EMBL" id="JAAFGW010000008">
    <property type="protein sequence ID" value="NDP46984.1"/>
    <property type="molecule type" value="Genomic_DNA"/>
</dbReference>
<dbReference type="SUPFAM" id="SSF88713">
    <property type="entry name" value="Glycoside hydrolase/deacetylase"/>
    <property type="match status" value="1"/>
</dbReference>
<dbReference type="Pfam" id="PF01522">
    <property type="entry name" value="Polysacc_deac_1"/>
    <property type="match status" value="1"/>
</dbReference>
<dbReference type="Gene3D" id="3.20.20.370">
    <property type="entry name" value="Glycoside hydrolase/deacetylase"/>
    <property type="match status" value="1"/>
</dbReference>
<feature type="domain" description="NodB homology" evidence="3">
    <location>
        <begin position="66"/>
        <end position="260"/>
    </location>
</feature>
<evidence type="ECO:0000256" key="2">
    <source>
        <dbReference type="ARBA" id="ARBA00022729"/>
    </source>
</evidence>
<dbReference type="PANTHER" id="PTHR34216">
    <property type="match status" value="1"/>
</dbReference>
<comment type="subcellular location">
    <subcellularLocation>
        <location evidence="1">Secreted</location>
    </subcellularLocation>
</comment>
<dbReference type="InterPro" id="IPR051398">
    <property type="entry name" value="Polysacch_Deacetylase"/>
</dbReference>
<dbReference type="InterPro" id="IPR002509">
    <property type="entry name" value="NODB_dom"/>
</dbReference>
<dbReference type="InterPro" id="IPR011330">
    <property type="entry name" value="Glyco_hydro/deAcase_b/a-brl"/>
</dbReference>
<evidence type="ECO:0000256" key="1">
    <source>
        <dbReference type="ARBA" id="ARBA00004613"/>
    </source>
</evidence>
<keyword evidence="2" id="KW-0732">Signal</keyword>
<dbReference type="AlphaFoldDB" id="A0A7C9NYL6"/>
<dbReference type="PANTHER" id="PTHR34216:SF3">
    <property type="entry name" value="POLY-BETA-1,6-N-ACETYL-D-GLUCOSAMINE N-DEACETYLASE"/>
    <property type="match status" value="1"/>
</dbReference>
<evidence type="ECO:0000259" key="3">
    <source>
        <dbReference type="PROSITE" id="PS51677"/>
    </source>
</evidence>
<proteinExistence type="predicted"/>